<proteinExistence type="predicted"/>
<keyword evidence="2" id="KW-0472">Membrane</keyword>
<organism evidence="3 4">
    <name type="scientific">Streptomyces parvulus</name>
    <dbReference type="NCBI Taxonomy" id="146923"/>
    <lineage>
        <taxon>Bacteria</taxon>
        <taxon>Bacillati</taxon>
        <taxon>Actinomycetota</taxon>
        <taxon>Actinomycetes</taxon>
        <taxon>Kitasatosporales</taxon>
        <taxon>Streptomycetaceae</taxon>
        <taxon>Streptomyces</taxon>
    </lineage>
</organism>
<feature type="compositionally biased region" description="Basic and acidic residues" evidence="1">
    <location>
        <begin position="268"/>
        <end position="319"/>
    </location>
</feature>
<evidence type="ECO:0000313" key="3">
    <source>
        <dbReference type="EMBL" id="ANJ09141.1"/>
    </source>
</evidence>
<dbReference type="RefSeq" id="WP_064729471.1">
    <property type="nucleotide sequence ID" value="NZ_BMRX01000009.1"/>
</dbReference>
<protein>
    <submittedName>
        <fullName evidence="3">Uncharacterized protein</fullName>
    </submittedName>
</protein>
<feature type="compositionally biased region" description="Basic and acidic residues" evidence="1">
    <location>
        <begin position="330"/>
        <end position="360"/>
    </location>
</feature>
<feature type="compositionally biased region" description="Low complexity" evidence="1">
    <location>
        <begin position="189"/>
        <end position="202"/>
    </location>
</feature>
<evidence type="ECO:0000256" key="1">
    <source>
        <dbReference type="SAM" id="MobiDB-lite"/>
    </source>
</evidence>
<dbReference type="AlphaFoldDB" id="A0A191V2A0"/>
<accession>A0A191V2A0</accession>
<dbReference type="KEGG" id="spav:Spa2297_20565"/>
<feature type="region of interest" description="Disordered" evidence="1">
    <location>
        <begin position="142"/>
        <end position="375"/>
    </location>
</feature>
<evidence type="ECO:0000256" key="2">
    <source>
        <dbReference type="SAM" id="Phobius"/>
    </source>
</evidence>
<keyword evidence="2" id="KW-0812">Transmembrane</keyword>
<evidence type="ECO:0000313" key="4">
    <source>
        <dbReference type="Proteomes" id="UP000078468"/>
    </source>
</evidence>
<name>A0A191V2A0_9ACTN</name>
<gene>
    <name evidence="3" type="ORF">Spa2297_20565</name>
</gene>
<dbReference type="GeneID" id="91310076"/>
<sequence>MADEQDKWLDRETAELLLRGESPDAVLPPARAHAERLALALGALSVPPPPDGEELPGEEAALAAFRKACAERADLSAGARGSLAAGRADRPHETVLVRIARRRETPGRNRRTGPLRLGLVAALALGMVGGVAVAAGTGVLPSPFHHTQPEPAASASTAESPDRPLVTPPPMDDTQGGAAPGNTPSGPPGTEAPDADGTAADGTAERGDADDRGTGGSDGRRSALVAACRKVRAGQQPDGAHRRDLKEVAGGSSRVGRFCKGLLAVVEADGRDSRHSGEKSRDAELRRDDGRNGRDSRDSRDSRDGRDGKDGKKDGDGKGGKGGKSGKGGKRGDGGEGDGDDGKDGDDDRGPAPYTRDTRGAHTRSAPSASSALHPLTCGFEDSRAVCAGGVTLSATRAQ</sequence>
<reference evidence="3 4" key="1">
    <citation type="submission" date="2016-05" db="EMBL/GenBank/DDBJ databases">
        <title>Non-Contiguous Finished Genome Sequence of Streptomyces parvulus 2297 Integrated Site-Specifically with Actinophage R4.</title>
        <authorList>
            <person name="Nishizawa T."/>
            <person name="Miura T."/>
            <person name="Harada C."/>
            <person name="Guo Y."/>
            <person name="Narisawa K."/>
            <person name="Ohta H."/>
            <person name="Takahashi H."/>
            <person name="Shirai M."/>
        </authorList>
    </citation>
    <scope>NUCLEOTIDE SEQUENCE [LARGE SCALE GENOMIC DNA]</scope>
    <source>
        <strain evidence="3 4">2297</strain>
    </source>
</reference>
<feature type="transmembrane region" description="Helical" evidence="2">
    <location>
        <begin position="117"/>
        <end position="140"/>
    </location>
</feature>
<dbReference type="Proteomes" id="UP000078468">
    <property type="component" value="Chromosome"/>
</dbReference>
<feature type="compositionally biased region" description="Basic and acidic residues" evidence="1">
    <location>
        <begin position="203"/>
        <end position="221"/>
    </location>
</feature>
<dbReference type="EMBL" id="CP015866">
    <property type="protein sequence ID" value="ANJ09141.1"/>
    <property type="molecule type" value="Genomic_DNA"/>
</dbReference>
<feature type="compositionally biased region" description="Low complexity" evidence="1">
    <location>
        <begin position="149"/>
        <end position="159"/>
    </location>
</feature>
<keyword evidence="2" id="KW-1133">Transmembrane helix</keyword>